<keyword evidence="3 6" id="KW-0238">DNA-binding</keyword>
<proteinExistence type="predicted"/>
<evidence type="ECO:0000313" key="10">
    <source>
        <dbReference type="EMBL" id="GGH04803.1"/>
    </source>
</evidence>
<dbReference type="SMART" id="SM00862">
    <property type="entry name" value="Trans_reg_C"/>
    <property type="match status" value="1"/>
</dbReference>
<dbReference type="InterPro" id="IPR036388">
    <property type="entry name" value="WH-like_DNA-bd_sf"/>
</dbReference>
<sequence length="281" mass="30790">MGECMVERGVAVVVEDDDDIRTTLTEVLQQSGFAVHSTASGVAGVDAVREHNPDIVTIDVGLPDFDGIEASRRIRTFSDAYLIIVSGRVDEADTLMGFEAGADDYLTKPFRPRELRARIAAMLRRPRTLREAPAERALPPRRGERLSPGQAPHGDPHGPHEGPEGEAGSPPAPGCCDFAHRGLTLHEASRQASINGEPVDLTRTQFDILLVLMENGRTVQTKADLVRRLRNEPYNTGSFVTAGEERAVEVHLGNLRKRLGDSSQNPRWVETVRGVGYRMTP</sequence>
<dbReference type="InterPro" id="IPR001789">
    <property type="entry name" value="Sig_transdc_resp-reg_receiver"/>
</dbReference>
<evidence type="ECO:0000256" key="2">
    <source>
        <dbReference type="ARBA" id="ARBA00023015"/>
    </source>
</evidence>
<dbReference type="InterPro" id="IPR016032">
    <property type="entry name" value="Sig_transdc_resp-reg_C-effctor"/>
</dbReference>
<keyword evidence="4" id="KW-0804">Transcription</keyword>
<feature type="region of interest" description="Disordered" evidence="7">
    <location>
        <begin position="126"/>
        <end position="178"/>
    </location>
</feature>
<dbReference type="EMBL" id="BMKU01000010">
    <property type="protein sequence ID" value="GGH04803.1"/>
    <property type="molecule type" value="Genomic_DNA"/>
</dbReference>
<evidence type="ECO:0000256" key="1">
    <source>
        <dbReference type="ARBA" id="ARBA00022553"/>
    </source>
</evidence>
<evidence type="ECO:0000256" key="5">
    <source>
        <dbReference type="PROSITE-ProRule" id="PRU00169"/>
    </source>
</evidence>
<dbReference type="PANTHER" id="PTHR48111:SF4">
    <property type="entry name" value="DNA-BINDING DUAL TRANSCRIPTIONAL REGULATOR OMPR"/>
    <property type="match status" value="1"/>
</dbReference>
<dbReference type="Gene3D" id="1.10.10.10">
    <property type="entry name" value="Winged helix-like DNA-binding domain superfamily/Winged helix DNA-binding domain"/>
    <property type="match status" value="1"/>
</dbReference>
<evidence type="ECO:0000256" key="3">
    <source>
        <dbReference type="ARBA" id="ARBA00023125"/>
    </source>
</evidence>
<evidence type="ECO:0000313" key="11">
    <source>
        <dbReference type="Proteomes" id="UP000596938"/>
    </source>
</evidence>
<evidence type="ECO:0000256" key="7">
    <source>
        <dbReference type="SAM" id="MobiDB-lite"/>
    </source>
</evidence>
<evidence type="ECO:0000259" key="8">
    <source>
        <dbReference type="PROSITE" id="PS50110"/>
    </source>
</evidence>
<feature type="domain" description="Response regulatory" evidence="8">
    <location>
        <begin position="10"/>
        <end position="123"/>
    </location>
</feature>
<dbReference type="Pfam" id="PF00072">
    <property type="entry name" value="Response_reg"/>
    <property type="match status" value="1"/>
</dbReference>
<feature type="modified residue" description="4-aspartylphosphate" evidence="5">
    <location>
        <position position="59"/>
    </location>
</feature>
<dbReference type="SUPFAM" id="SSF52172">
    <property type="entry name" value="CheY-like"/>
    <property type="match status" value="1"/>
</dbReference>
<dbReference type="Gene3D" id="3.40.50.2300">
    <property type="match status" value="1"/>
</dbReference>
<dbReference type="InterPro" id="IPR011006">
    <property type="entry name" value="CheY-like_superfamily"/>
</dbReference>
<dbReference type="InterPro" id="IPR001867">
    <property type="entry name" value="OmpR/PhoB-type_DNA-bd"/>
</dbReference>
<keyword evidence="11" id="KW-1185">Reference proteome</keyword>
<dbReference type="SMART" id="SM00448">
    <property type="entry name" value="REC"/>
    <property type="match status" value="1"/>
</dbReference>
<feature type="domain" description="OmpR/PhoB-type" evidence="9">
    <location>
        <begin position="173"/>
        <end position="281"/>
    </location>
</feature>
<dbReference type="InterPro" id="IPR039420">
    <property type="entry name" value="WalR-like"/>
</dbReference>
<gene>
    <name evidence="10" type="ORF">GCM10011577_31170</name>
</gene>
<dbReference type="Gene3D" id="6.10.250.690">
    <property type="match status" value="1"/>
</dbReference>
<feature type="compositionally biased region" description="Basic and acidic residues" evidence="7">
    <location>
        <begin position="154"/>
        <end position="163"/>
    </location>
</feature>
<name>A0ABQ1XVQ0_9MICC</name>
<feature type="DNA-binding region" description="OmpR/PhoB-type" evidence="6">
    <location>
        <begin position="173"/>
        <end position="281"/>
    </location>
</feature>
<reference evidence="11" key="1">
    <citation type="journal article" date="2019" name="Int. J. Syst. Evol. Microbiol.">
        <title>The Global Catalogue of Microorganisms (GCM) 10K type strain sequencing project: providing services to taxonomists for standard genome sequencing and annotation.</title>
        <authorList>
            <consortium name="The Broad Institute Genomics Platform"/>
            <consortium name="The Broad Institute Genome Sequencing Center for Infectious Disease"/>
            <person name="Wu L."/>
            <person name="Ma J."/>
        </authorList>
    </citation>
    <scope>NUCLEOTIDE SEQUENCE [LARGE SCALE GENOMIC DNA]</scope>
    <source>
        <strain evidence="11">CGMCC 1.1927</strain>
    </source>
</reference>
<dbReference type="Pfam" id="PF00486">
    <property type="entry name" value="Trans_reg_C"/>
    <property type="match status" value="1"/>
</dbReference>
<comment type="caution">
    <text evidence="10">The sequence shown here is derived from an EMBL/GenBank/DDBJ whole genome shotgun (WGS) entry which is preliminary data.</text>
</comment>
<protein>
    <submittedName>
        <fullName evidence="10">Sensory transduction protein</fullName>
    </submittedName>
</protein>
<evidence type="ECO:0000259" key="9">
    <source>
        <dbReference type="PROSITE" id="PS51755"/>
    </source>
</evidence>
<dbReference type="PROSITE" id="PS50110">
    <property type="entry name" value="RESPONSE_REGULATORY"/>
    <property type="match status" value="1"/>
</dbReference>
<accession>A0ABQ1XVQ0</accession>
<dbReference type="SUPFAM" id="SSF46894">
    <property type="entry name" value="C-terminal effector domain of the bipartite response regulators"/>
    <property type="match status" value="1"/>
</dbReference>
<dbReference type="PROSITE" id="PS51755">
    <property type="entry name" value="OMPR_PHOB"/>
    <property type="match status" value="1"/>
</dbReference>
<evidence type="ECO:0000256" key="4">
    <source>
        <dbReference type="ARBA" id="ARBA00023163"/>
    </source>
</evidence>
<dbReference type="CDD" id="cd00383">
    <property type="entry name" value="trans_reg_C"/>
    <property type="match status" value="1"/>
</dbReference>
<organism evidence="10 11">
    <name type="scientific">Pseudarthrobacter polychromogenes</name>
    <dbReference type="NCBI Taxonomy" id="1676"/>
    <lineage>
        <taxon>Bacteria</taxon>
        <taxon>Bacillati</taxon>
        <taxon>Actinomycetota</taxon>
        <taxon>Actinomycetes</taxon>
        <taxon>Micrococcales</taxon>
        <taxon>Micrococcaceae</taxon>
        <taxon>Pseudarthrobacter</taxon>
    </lineage>
</organism>
<keyword evidence="2" id="KW-0805">Transcription regulation</keyword>
<evidence type="ECO:0000256" key="6">
    <source>
        <dbReference type="PROSITE-ProRule" id="PRU01091"/>
    </source>
</evidence>
<dbReference type="PANTHER" id="PTHR48111">
    <property type="entry name" value="REGULATOR OF RPOS"/>
    <property type="match status" value="1"/>
</dbReference>
<dbReference type="Proteomes" id="UP000596938">
    <property type="component" value="Unassembled WGS sequence"/>
</dbReference>
<keyword evidence="1 5" id="KW-0597">Phosphoprotein</keyword>